<proteinExistence type="predicted"/>
<name>A0A8J2HYA4_9PLEO</name>
<accession>A0A8J2HYA4</accession>
<sequence length="169" mass="18083">MGQMISGLVNSLQNEEEKQKLADDAPNMMMEVGKRQVEAFKLKITNGNVDTKHIPIGQILYDDWQVRCSISKNPDDIGAIIKDSYSAFAKGDMADGIGAVVNSGMGLLLGSFEGTVAVVISSVDPKTVTDSSIRVLVQNQFGTLGKDKEDEILKILLDAKKAALSGPAV</sequence>
<dbReference type="RefSeq" id="XP_043166276.1">
    <property type="nucleotide sequence ID" value="XM_043310341.1"/>
</dbReference>
<keyword evidence="2" id="KW-1185">Reference proteome</keyword>
<dbReference type="AlphaFoldDB" id="A0A8J2HYA4"/>
<evidence type="ECO:0000313" key="2">
    <source>
        <dbReference type="Proteomes" id="UP000676310"/>
    </source>
</evidence>
<dbReference type="GeneID" id="67014213"/>
<protein>
    <submittedName>
        <fullName evidence="1">Uncharacterized protein</fullName>
    </submittedName>
</protein>
<gene>
    <name evidence="1" type="ORF">ALTATR162_LOCUS2735</name>
</gene>
<dbReference type="OrthoDB" id="4757738at2759"/>
<dbReference type="Proteomes" id="UP000676310">
    <property type="component" value="Unassembled WGS sequence"/>
</dbReference>
<comment type="caution">
    <text evidence="1">The sequence shown here is derived from an EMBL/GenBank/DDBJ whole genome shotgun (WGS) entry which is preliminary data.</text>
</comment>
<organism evidence="1 2">
    <name type="scientific">Alternaria atra</name>
    <dbReference type="NCBI Taxonomy" id="119953"/>
    <lineage>
        <taxon>Eukaryota</taxon>
        <taxon>Fungi</taxon>
        <taxon>Dikarya</taxon>
        <taxon>Ascomycota</taxon>
        <taxon>Pezizomycotina</taxon>
        <taxon>Dothideomycetes</taxon>
        <taxon>Pleosporomycetidae</taxon>
        <taxon>Pleosporales</taxon>
        <taxon>Pleosporineae</taxon>
        <taxon>Pleosporaceae</taxon>
        <taxon>Alternaria</taxon>
        <taxon>Alternaria sect. Ulocladioides</taxon>
    </lineage>
</organism>
<reference evidence="1" key="1">
    <citation type="submission" date="2021-05" db="EMBL/GenBank/DDBJ databases">
        <authorList>
            <person name="Stam R."/>
        </authorList>
    </citation>
    <scope>NUCLEOTIDE SEQUENCE</scope>
    <source>
        <strain evidence="1">CS162</strain>
    </source>
</reference>
<evidence type="ECO:0000313" key="1">
    <source>
        <dbReference type="EMBL" id="CAG5150664.1"/>
    </source>
</evidence>
<dbReference type="EMBL" id="CAJRGZ010000015">
    <property type="protein sequence ID" value="CAG5150664.1"/>
    <property type="molecule type" value="Genomic_DNA"/>
</dbReference>